<dbReference type="InterPro" id="IPR036259">
    <property type="entry name" value="MFS_trans_sf"/>
</dbReference>
<dbReference type="GO" id="GO:0005354">
    <property type="term" value="F:galactose transmembrane transporter activity"/>
    <property type="evidence" value="ECO:0007669"/>
    <property type="project" value="InterPro"/>
</dbReference>
<dbReference type="PANTHER" id="PTHR43702:SF12">
    <property type="entry name" value="N-ACETYL GLUCOSAMINE TRANSPORTER NAGP"/>
    <property type="match status" value="1"/>
</dbReference>
<dbReference type="Pfam" id="PF07690">
    <property type="entry name" value="MFS_1"/>
    <property type="match status" value="1"/>
</dbReference>
<proteinExistence type="inferred from homology"/>
<dbReference type="GO" id="GO:1904659">
    <property type="term" value="P:D-glucose transmembrane transport"/>
    <property type="evidence" value="ECO:0007669"/>
    <property type="project" value="InterPro"/>
</dbReference>
<feature type="transmembrane region" description="Helical" evidence="8">
    <location>
        <begin position="109"/>
        <end position="132"/>
    </location>
</feature>
<feature type="transmembrane region" description="Helical" evidence="8">
    <location>
        <begin position="241"/>
        <end position="260"/>
    </location>
</feature>
<dbReference type="InterPro" id="IPR011701">
    <property type="entry name" value="MFS"/>
</dbReference>
<feature type="transmembrane region" description="Helical" evidence="8">
    <location>
        <begin position="86"/>
        <end position="103"/>
    </location>
</feature>
<gene>
    <name evidence="9" type="primary">gluP</name>
    <name evidence="9" type="ORF">GWA01_15980</name>
</gene>
<dbReference type="AlphaFoldDB" id="A0A511B054"/>
<feature type="transmembrane region" description="Helical" evidence="8">
    <location>
        <begin position="336"/>
        <end position="355"/>
    </location>
</feature>
<comment type="caution">
    <text evidence="9">The sequence shown here is derived from an EMBL/GenBank/DDBJ whole genome shotgun (WGS) entry which is preliminary data.</text>
</comment>
<evidence type="ECO:0000256" key="3">
    <source>
        <dbReference type="ARBA" id="ARBA00009120"/>
    </source>
</evidence>
<feature type="transmembrane region" description="Helical" evidence="8">
    <location>
        <begin position="198"/>
        <end position="220"/>
    </location>
</feature>
<dbReference type="NCBIfam" id="TIGR01272">
    <property type="entry name" value="gluP"/>
    <property type="match status" value="1"/>
</dbReference>
<evidence type="ECO:0000256" key="1">
    <source>
        <dbReference type="ARBA" id="ARBA00003321"/>
    </source>
</evidence>
<feature type="transmembrane region" description="Helical" evidence="8">
    <location>
        <begin position="144"/>
        <end position="167"/>
    </location>
</feature>
<feature type="transmembrane region" description="Helical" evidence="8">
    <location>
        <begin position="280"/>
        <end position="300"/>
    </location>
</feature>
<comment type="similarity">
    <text evidence="3">Belongs to the major facilitator superfamily. FHS transporter (TC 2.A.1.7) family.</text>
</comment>
<dbReference type="EMBL" id="BJUZ01000002">
    <property type="protein sequence ID" value="GEK93828.1"/>
    <property type="molecule type" value="Genomic_DNA"/>
</dbReference>
<evidence type="ECO:0000256" key="5">
    <source>
        <dbReference type="ARBA" id="ARBA00022692"/>
    </source>
</evidence>
<dbReference type="PANTHER" id="PTHR43702">
    <property type="entry name" value="L-FUCOSE-PROTON SYMPORTER"/>
    <property type="match status" value="1"/>
</dbReference>
<dbReference type="InterPro" id="IPR005964">
    <property type="entry name" value="Glc/Gal_transptr_bac"/>
</dbReference>
<name>A0A511B054_9PROT</name>
<dbReference type="GO" id="GO:0005886">
    <property type="term" value="C:plasma membrane"/>
    <property type="evidence" value="ECO:0007669"/>
    <property type="project" value="UniProtKB-SubCell"/>
</dbReference>
<evidence type="ECO:0000256" key="2">
    <source>
        <dbReference type="ARBA" id="ARBA00004429"/>
    </source>
</evidence>
<keyword evidence="5 8" id="KW-0812">Transmembrane</keyword>
<evidence type="ECO:0000313" key="9">
    <source>
        <dbReference type="EMBL" id="GEK93828.1"/>
    </source>
</evidence>
<dbReference type="RefSeq" id="WP_146796047.1">
    <property type="nucleotide sequence ID" value="NZ_BARC01000003.1"/>
</dbReference>
<evidence type="ECO:0000256" key="6">
    <source>
        <dbReference type="ARBA" id="ARBA00022989"/>
    </source>
</evidence>
<organism evidence="9 10">
    <name type="scientific">Gluconobacter wancherniae NBRC 103581</name>
    <dbReference type="NCBI Taxonomy" id="656744"/>
    <lineage>
        <taxon>Bacteria</taxon>
        <taxon>Pseudomonadati</taxon>
        <taxon>Pseudomonadota</taxon>
        <taxon>Alphaproteobacteria</taxon>
        <taxon>Acetobacterales</taxon>
        <taxon>Acetobacteraceae</taxon>
        <taxon>Gluconobacter</taxon>
    </lineage>
</organism>
<keyword evidence="6 8" id="KW-1133">Transmembrane helix</keyword>
<dbReference type="InterPro" id="IPR050375">
    <property type="entry name" value="MFS_TsgA-like"/>
</dbReference>
<dbReference type="SUPFAM" id="SSF103473">
    <property type="entry name" value="MFS general substrate transporter"/>
    <property type="match status" value="1"/>
</dbReference>
<evidence type="ECO:0000256" key="4">
    <source>
        <dbReference type="ARBA" id="ARBA00022475"/>
    </source>
</evidence>
<keyword evidence="7 8" id="KW-0472">Membrane</keyword>
<feature type="transmembrane region" description="Helical" evidence="8">
    <location>
        <begin position="12"/>
        <end position="33"/>
    </location>
</feature>
<dbReference type="Proteomes" id="UP000321230">
    <property type="component" value="Unassembled WGS sequence"/>
</dbReference>
<evidence type="ECO:0000256" key="8">
    <source>
        <dbReference type="SAM" id="Phobius"/>
    </source>
</evidence>
<dbReference type="OrthoDB" id="9795150at2"/>
<evidence type="ECO:0000313" key="10">
    <source>
        <dbReference type="Proteomes" id="UP000321230"/>
    </source>
</evidence>
<keyword evidence="4" id="KW-1003">Cell membrane</keyword>
<dbReference type="Gene3D" id="1.20.1250.20">
    <property type="entry name" value="MFS general substrate transporter like domains"/>
    <property type="match status" value="2"/>
</dbReference>
<comment type="subcellular location">
    <subcellularLocation>
        <location evidence="2">Cell inner membrane</location>
        <topology evidence="2">Multi-pass membrane protein</topology>
    </subcellularLocation>
</comment>
<reference evidence="9 10" key="1">
    <citation type="submission" date="2019-07" db="EMBL/GenBank/DDBJ databases">
        <title>Whole genome shotgun sequence of Gluconobacter wancherniae NBRC 103581.</title>
        <authorList>
            <person name="Hosoyama A."/>
            <person name="Uohara A."/>
            <person name="Ohji S."/>
            <person name="Ichikawa N."/>
        </authorList>
    </citation>
    <scope>NUCLEOTIDE SEQUENCE [LARGE SCALE GENOMIC DNA]</scope>
    <source>
        <strain evidence="9 10">NBRC 103581</strain>
    </source>
</reference>
<feature type="transmembrane region" description="Helical" evidence="8">
    <location>
        <begin position="53"/>
        <end position="74"/>
    </location>
</feature>
<comment type="function">
    <text evidence="1">Intake of glucose and galactose.</text>
</comment>
<dbReference type="GO" id="GO:0055056">
    <property type="term" value="F:D-glucose transmembrane transporter activity"/>
    <property type="evidence" value="ECO:0007669"/>
    <property type="project" value="InterPro"/>
</dbReference>
<feature type="transmembrane region" description="Helical" evidence="8">
    <location>
        <begin position="392"/>
        <end position="411"/>
    </location>
</feature>
<evidence type="ECO:0000256" key="7">
    <source>
        <dbReference type="ARBA" id="ARBA00023136"/>
    </source>
</evidence>
<feature type="transmembrane region" description="Helical" evidence="8">
    <location>
        <begin position="367"/>
        <end position="386"/>
    </location>
</feature>
<accession>A0A511B054</accession>
<keyword evidence="10" id="KW-1185">Reference proteome</keyword>
<protein>
    <submittedName>
        <fullName evidence="9">Glucose/galactose MFS transporter</fullName>
    </submittedName>
</protein>
<sequence>MMHSPDSLTGRYGLAPLGLAACIFFMIGFVTWINGPLITFVRVAFSLGDVSAFLVPMVFYLSYFFFSLPASVLARKLGLRKGLSGSLALCAVGVALFGQFVTMRSYGGALTGLLVLGAGLSLMQVVINPLVSLLGPQNRAAQRIAIMGVCNKFAGILAPIVLATVVMGDIGSVAEKAEQAPDAATRDTILAHFVQAIYAPYMGMAVVLLIAACAIIFFPLPELEAPSLPGLPDQKNRVFRPHLVFGIIAIFLYVGVEVMAGDAIGTYGQGFGLPLSQTKFFTSLTLAGMLAGYMTGIVVIPRLISQERFLEFACIGGFCLTVAAFLTHGYPSVMCVALLGATNAMMMPTLFPIAIRGAGAWTPLASAFLVMAYSGGAVVPQIYVALKPFVGFQAMFALLVLPSYVAILFYARRFGKTGLLPLDHS</sequence>
<feature type="transmembrane region" description="Helical" evidence="8">
    <location>
        <begin position="312"/>
        <end position="330"/>
    </location>
</feature>